<protein>
    <submittedName>
        <fullName evidence="2">Uncharacterized protein</fullName>
    </submittedName>
</protein>
<keyword evidence="3" id="KW-1185">Reference proteome</keyword>
<name>A0A9D4B2D8_9SAUR</name>
<gene>
    <name evidence="2" type="ORF">KIL84_011422</name>
</gene>
<organism evidence="2 3">
    <name type="scientific">Mauremys mutica</name>
    <name type="common">yellowpond turtle</name>
    <dbReference type="NCBI Taxonomy" id="74926"/>
    <lineage>
        <taxon>Eukaryota</taxon>
        <taxon>Metazoa</taxon>
        <taxon>Chordata</taxon>
        <taxon>Craniata</taxon>
        <taxon>Vertebrata</taxon>
        <taxon>Euteleostomi</taxon>
        <taxon>Archelosauria</taxon>
        <taxon>Testudinata</taxon>
        <taxon>Testudines</taxon>
        <taxon>Cryptodira</taxon>
        <taxon>Durocryptodira</taxon>
        <taxon>Testudinoidea</taxon>
        <taxon>Geoemydidae</taxon>
        <taxon>Geoemydinae</taxon>
        <taxon>Mauremys</taxon>
    </lineage>
</organism>
<dbReference type="Proteomes" id="UP000827986">
    <property type="component" value="Unassembled WGS sequence"/>
</dbReference>
<feature type="compositionally biased region" description="Polar residues" evidence="1">
    <location>
        <begin position="117"/>
        <end position="127"/>
    </location>
</feature>
<evidence type="ECO:0000313" key="2">
    <source>
        <dbReference type="EMBL" id="KAH1177720.1"/>
    </source>
</evidence>
<dbReference type="AlphaFoldDB" id="A0A9D4B2D8"/>
<comment type="caution">
    <text evidence="2">The sequence shown here is derived from an EMBL/GenBank/DDBJ whole genome shotgun (WGS) entry which is preliminary data.</text>
</comment>
<sequence>MAPTTSVRDTAPKPSAVAMPPPPVTTTLMTPTDRTKMAPFALNKSGHKSLAPSTVPSKTMTAPKPTAPHQFLQQKDIMVSSVLFCTDGSLEHTTPDQSASPTAPLFSSNKDDKQKESAFSSHHSSPTECRLPWGPRKSKAPYGQDMQLWYGQPWMGPPIAFPMQWPSWTYGQHKGLITIDLQPHPEMKSLPPSSILETSEAQGETGDEREEGTKQDITSPAQKSSSSLDEAIIPPPPTMDNCLKG</sequence>
<feature type="compositionally biased region" description="Polar residues" evidence="1">
    <location>
        <begin position="95"/>
        <end position="108"/>
    </location>
</feature>
<reference evidence="2" key="1">
    <citation type="submission" date="2021-09" db="EMBL/GenBank/DDBJ databases">
        <title>The genome of Mauremys mutica provides insights into the evolution of semi-aquatic lifestyle.</title>
        <authorList>
            <person name="Gong S."/>
            <person name="Gao Y."/>
        </authorList>
    </citation>
    <scope>NUCLEOTIDE SEQUENCE</scope>
    <source>
        <strain evidence="2">MM-2020</strain>
        <tissue evidence="2">Muscle</tissue>
    </source>
</reference>
<feature type="compositionally biased region" description="Polar residues" evidence="1">
    <location>
        <begin position="215"/>
        <end position="228"/>
    </location>
</feature>
<feature type="region of interest" description="Disordered" evidence="1">
    <location>
        <begin position="1"/>
        <end position="66"/>
    </location>
</feature>
<accession>A0A9D4B2D8</accession>
<evidence type="ECO:0000256" key="1">
    <source>
        <dbReference type="SAM" id="MobiDB-lite"/>
    </source>
</evidence>
<feature type="compositionally biased region" description="Polar residues" evidence="1">
    <location>
        <begin position="191"/>
        <end position="202"/>
    </location>
</feature>
<dbReference type="EMBL" id="JAHDVG010000474">
    <property type="protein sequence ID" value="KAH1177720.1"/>
    <property type="molecule type" value="Genomic_DNA"/>
</dbReference>
<feature type="region of interest" description="Disordered" evidence="1">
    <location>
        <begin position="92"/>
        <end position="138"/>
    </location>
</feature>
<evidence type="ECO:0000313" key="3">
    <source>
        <dbReference type="Proteomes" id="UP000827986"/>
    </source>
</evidence>
<feature type="compositionally biased region" description="Polar residues" evidence="1">
    <location>
        <begin position="51"/>
        <end position="60"/>
    </location>
</feature>
<feature type="region of interest" description="Disordered" evidence="1">
    <location>
        <begin position="183"/>
        <end position="245"/>
    </location>
</feature>
<proteinExistence type="predicted"/>